<evidence type="ECO:0000313" key="5">
    <source>
        <dbReference type="Proteomes" id="UP000321479"/>
    </source>
</evidence>
<dbReference type="KEGG" id="mgin:FRZ54_07270"/>
<dbReference type="RefSeq" id="WP_147030969.1">
    <property type="nucleotide sequence ID" value="NZ_CP042436.1"/>
</dbReference>
<evidence type="ECO:0000313" key="4">
    <source>
        <dbReference type="EMBL" id="QEC62392.1"/>
    </source>
</evidence>
<protein>
    <submittedName>
        <fullName evidence="4">PRTRC system protein E</fullName>
    </submittedName>
</protein>
<keyword evidence="1" id="KW-0175">Coiled coil</keyword>
<name>A0A5B8UTZ6_9SPHI</name>
<reference evidence="4 5" key="1">
    <citation type="journal article" date="2017" name="Curr. Microbiol.">
        <title>Mucilaginibacter ginsenosidivorans sp. nov., Isolated from Soil of Ginseng Field.</title>
        <authorList>
            <person name="Kim M.M."/>
            <person name="Siddiqi M.Z."/>
            <person name="Im W.T."/>
        </authorList>
    </citation>
    <scope>NUCLEOTIDE SEQUENCE [LARGE SCALE GENOMIC DNA]</scope>
    <source>
        <strain evidence="4 5">Gsoil 3017</strain>
    </source>
</reference>
<feature type="coiled-coil region" evidence="1">
    <location>
        <begin position="166"/>
        <end position="193"/>
    </location>
</feature>
<dbReference type="OrthoDB" id="1050181at2"/>
<dbReference type="AlphaFoldDB" id="A0A5B8UTZ6"/>
<keyword evidence="5" id="KW-1185">Reference proteome</keyword>
<dbReference type="NCBIfam" id="TIGR03741">
    <property type="entry name" value="PRTRC_E"/>
    <property type="match status" value="1"/>
</dbReference>
<feature type="domain" description="ParB-related ThiF-related cassette protein E" evidence="3">
    <location>
        <begin position="1"/>
        <end position="183"/>
    </location>
</feature>
<sequence length="193" mass="21501">MKTNFFENITSLNAPGIWKIGVQNDANGHFVVSVLYSPNNSNEPALKTIAPLIFKGTVAEMDEGFFEAIGQPVQATAGLYSNVETYNRNLDSAKKKLSQGNKSRPVQKTASENGDDIEVAETKISAEEKKKVYTDAIRKVVELNDACKYEEALAILPLVSDYPEKEQELNKRKADLTRKKEQMAQALQLFNQD</sequence>
<dbReference type="InterPro" id="IPR022273">
    <property type="entry name" value="PRTRC_protein-E"/>
</dbReference>
<proteinExistence type="predicted"/>
<evidence type="ECO:0000259" key="3">
    <source>
        <dbReference type="Pfam" id="PF19556"/>
    </source>
</evidence>
<evidence type="ECO:0000256" key="1">
    <source>
        <dbReference type="SAM" id="Coils"/>
    </source>
</evidence>
<evidence type="ECO:0000256" key="2">
    <source>
        <dbReference type="SAM" id="MobiDB-lite"/>
    </source>
</evidence>
<dbReference type="EMBL" id="CP042436">
    <property type="protein sequence ID" value="QEC62392.1"/>
    <property type="molecule type" value="Genomic_DNA"/>
</dbReference>
<dbReference type="Proteomes" id="UP000321479">
    <property type="component" value="Chromosome"/>
</dbReference>
<gene>
    <name evidence="4" type="ORF">FRZ54_07270</name>
</gene>
<accession>A0A5B8UTZ6</accession>
<feature type="region of interest" description="Disordered" evidence="2">
    <location>
        <begin position="95"/>
        <end position="114"/>
    </location>
</feature>
<dbReference type="Pfam" id="PF19556">
    <property type="entry name" value="PRTRC_E"/>
    <property type="match status" value="1"/>
</dbReference>
<organism evidence="4 5">
    <name type="scientific">Mucilaginibacter ginsenosidivorans</name>
    <dbReference type="NCBI Taxonomy" id="398053"/>
    <lineage>
        <taxon>Bacteria</taxon>
        <taxon>Pseudomonadati</taxon>
        <taxon>Bacteroidota</taxon>
        <taxon>Sphingobacteriia</taxon>
        <taxon>Sphingobacteriales</taxon>
        <taxon>Sphingobacteriaceae</taxon>
        <taxon>Mucilaginibacter</taxon>
    </lineage>
</organism>
<feature type="compositionally biased region" description="Polar residues" evidence="2">
    <location>
        <begin position="98"/>
        <end position="112"/>
    </location>
</feature>